<evidence type="ECO:0000256" key="7">
    <source>
        <dbReference type="ARBA" id="ARBA00023015"/>
    </source>
</evidence>
<keyword evidence="14" id="KW-1185">Reference proteome</keyword>
<evidence type="ECO:0000313" key="13">
    <source>
        <dbReference type="EMBL" id="CAF2844740.1"/>
    </source>
</evidence>
<keyword evidence="9" id="KW-0233">DNA recombination</keyword>
<keyword evidence="10" id="KW-0234">DNA repair</keyword>
<dbReference type="FunFam" id="3.30.420.40:FF:000121">
    <property type="entry name" value="Actin-related protein 8"/>
    <property type="match status" value="1"/>
</dbReference>
<keyword evidence="5" id="KW-0227">DNA damage</keyword>
<dbReference type="EMBL" id="HG994593">
    <property type="protein sequence ID" value="CAF2844740.1"/>
    <property type="molecule type" value="Genomic_DNA"/>
</dbReference>
<evidence type="ECO:0000313" key="14">
    <source>
        <dbReference type="Proteomes" id="UP000675881"/>
    </source>
</evidence>
<sequence>MNTPLSGLEIPHELTDPSKIVVIHPGSFYLRLGLASDPQPKEVLHCIARKRKYGHHRDPILVSQSSSSYDHREARLSVASVLASTLTSQGRQRFQSKHYPGKAQIIKLDSARPFFFKIMLQQPLDRGVPVACVVDAGDQKISVSCVEDGISHPDTRIQLNYGGGDISRIYYTLLKDLAFSLLSFGLFSTHRKGEKKSISYTIYVGDEAIIAPSALFHTELLEITGNGNRIELFTPDEGDHEDPHDLLYLNETSRKYTKAGDPSDQAILKSIEACPSDDLKKKMYSCILLVGGGLKFDGITQFLKNKLILQISSSFRSEPMDIIIDAKDTNAEFTTWRGAAVLACLESAQELWIKPREFAKHGQKILRERAPFPWT</sequence>
<evidence type="ECO:0000256" key="1">
    <source>
        <dbReference type="ARBA" id="ARBA00004123"/>
    </source>
</evidence>
<keyword evidence="6" id="KW-0067">ATP-binding</keyword>
<organism evidence="13 14">
    <name type="scientific">Lepeophtheirus salmonis</name>
    <name type="common">Salmon louse</name>
    <name type="synonym">Caligus salmonis</name>
    <dbReference type="NCBI Taxonomy" id="72036"/>
    <lineage>
        <taxon>Eukaryota</taxon>
        <taxon>Metazoa</taxon>
        <taxon>Ecdysozoa</taxon>
        <taxon>Arthropoda</taxon>
        <taxon>Crustacea</taxon>
        <taxon>Multicrustacea</taxon>
        <taxon>Hexanauplia</taxon>
        <taxon>Copepoda</taxon>
        <taxon>Siphonostomatoida</taxon>
        <taxon>Caligidae</taxon>
        <taxon>Lepeophtheirus</taxon>
    </lineage>
</organism>
<dbReference type="SMART" id="SM00268">
    <property type="entry name" value="ACTIN"/>
    <property type="match status" value="1"/>
</dbReference>
<dbReference type="InterPro" id="IPR004000">
    <property type="entry name" value="Actin"/>
</dbReference>
<evidence type="ECO:0000256" key="8">
    <source>
        <dbReference type="ARBA" id="ARBA00023163"/>
    </source>
</evidence>
<evidence type="ECO:0000256" key="12">
    <source>
        <dbReference type="ARBA" id="ARBA00025560"/>
    </source>
</evidence>
<dbReference type="Gene3D" id="3.30.420.40">
    <property type="match status" value="2"/>
</dbReference>
<accession>A0A7R8H4A9</accession>
<dbReference type="Proteomes" id="UP000675881">
    <property type="component" value="Chromosome 14"/>
</dbReference>
<dbReference type="GO" id="GO:0006310">
    <property type="term" value="P:DNA recombination"/>
    <property type="evidence" value="ECO:0007669"/>
    <property type="project" value="UniProtKB-KW"/>
</dbReference>
<name>A0A7R8H4A9_LEPSM</name>
<dbReference type="GO" id="GO:0005634">
    <property type="term" value="C:nucleus"/>
    <property type="evidence" value="ECO:0007669"/>
    <property type="project" value="UniProtKB-SubCell"/>
</dbReference>
<dbReference type="Pfam" id="PF00022">
    <property type="entry name" value="Actin"/>
    <property type="match status" value="1"/>
</dbReference>
<evidence type="ECO:0000256" key="6">
    <source>
        <dbReference type="ARBA" id="ARBA00022840"/>
    </source>
</evidence>
<dbReference type="AlphaFoldDB" id="A0A7R8H4A9"/>
<evidence type="ECO:0000256" key="11">
    <source>
        <dbReference type="ARBA" id="ARBA00023242"/>
    </source>
</evidence>
<evidence type="ECO:0000256" key="4">
    <source>
        <dbReference type="ARBA" id="ARBA00022741"/>
    </source>
</evidence>
<protein>
    <recommendedName>
        <fullName evidence="3">Actin-related protein 8</fullName>
    </recommendedName>
</protein>
<keyword evidence="11" id="KW-0539">Nucleus</keyword>
<evidence type="ECO:0000256" key="10">
    <source>
        <dbReference type="ARBA" id="ARBA00023204"/>
    </source>
</evidence>
<keyword evidence="8" id="KW-0804">Transcription</keyword>
<evidence type="ECO:0000256" key="3">
    <source>
        <dbReference type="ARBA" id="ARBA00021608"/>
    </source>
</evidence>
<comment type="function">
    <text evidence="12">Plays an important role in the functional organization of mitotic chromosomes. Exhibits low basal ATPase activity, and unable to polymerize.</text>
</comment>
<comment type="subcellular location">
    <subcellularLocation>
        <location evidence="1">Nucleus</location>
    </subcellularLocation>
</comment>
<evidence type="ECO:0000256" key="2">
    <source>
        <dbReference type="ARBA" id="ARBA00007720"/>
    </source>
</evidence>
<dbReference type="PANTHER" id="PTHR11937">
    <property type="entry name" value="ACTIN"/>
    <property type="match status" value="1"/>
</dbReference>
<dbReference type="InterPro" id="IPR043129">
    <property type="entry name" value="ATPase_NBD"/>
</dbReference>
<reference evidence="13" key="1">
    <citation type="submission" date="2021-02" db="EMBL/GenBank/DDBJ databases">
        <authorList>
            <person name="Bekaert M."/>
        </authorList>
    </citation>
    <scope>NUCLEOTIDE SEQUENCE</scope>
    <source>
        <strain evidence="13">IoA-00</strain>
    </source>
</reference>
<gene>
    <name evidence="13" type="ORF">LSAA_5719</name>
</gene>
<comment type="similarity">
    <text evidence="2">Belongs to the actin family. ARP8 subfamily.</text>
</comment>
<dbReference type="SUPFAM" id="SSF53067">
    <property type="entry name" value="Actin-like ATPase domain"/>
    <property type="match status" value="1"/>
</dbReference>
<evidence type="ECO:0000256" key="9">
    <source>
        <dbReference type="ARBA" id="ARBA00023172"/>
    </source>
</evidence>
<evidence type="ECO:0000256" key="5">
    <source>
        <dbReference type="ARBA" id="ARBA00022763"/>
    </source>
</evidence>
<dbReference type="GO" id="GO:0005524">
    <property type="term" value="F:ATP binding"/>
    <property type="evidence" value="ECO:0007669"/>
    <property type="project" value="UniProtKB-KW"/>
</dbReference>
<dbReference type="OrthoDB" id="5572108at2759"/>
<keyword evidence="7" id="KW-0805">Transcription regulation</keyword>
<dbReference type="GO" id="GO:0006281">
    <property type="term" value="P:DNA repair"/>
    <property type="evidence" value="ECO:0007669"/>
    <property type="project" value="UniProtKB-KW"/>
</dbReference>
<keyword evidence="4" id="KW-0547">Nucleotide-binding</keyword>
<proteinExistence type="inferred from homology"/>